<evidence type="ECO:0000313" key="2">
    <source>
        <dbReference type="EMBL" id="KIJ27266.1"/>
    </source>
</evidence>
<gene>
    <name evidence="2" type="ORF">M422DRAFT_271583</name>
</gene>
<sequence length="122" mass="13305">MSMQWESILADNNRALPRFVITSSSTIPNAPFTAPTPSYTPSLRTQPAPQAVPPLNDAERTRLTNTGDLARGIAPGQDYVPVKREIAGGIFLVDNSGDGEDQPDALYHPIYYPDDDTSEDED</sequence>
<organism evidence="2 3">
    <name type="scientific">Sphaerobolus stellatus (strain SS14)</name>
    <dbReference type="NCBI Taxonomy" id="990650"/>
    <lineage>
        <taxon>Eukaryota</taxon>
        <taxon>Fungi</taxon>
        <taxon>Dikarya</taxon>
        <taxon>Basidiomycota</taxon>
        <taxon>Agaricomycotina</taxon>
        <taxon>Agaricomycetes</taxon>
        <taxon>Phallomycetidae</taxon>
        <taxon>Geastrales</taxon>
        <taxon>Sphaerobolaceae</taxon>
        <taxon>Sphaerobolus</taxon>
    </lineage>
</organism>
<protein>
    <submittedName>
        <fullName evidence="2">Uncharacterized protein</fullName>
    </submittedName>
</protein>
<feature type="compositionally biased region" description="Acidic residues" evidence="1">
    <location>
        <begin position="113"/>
        <end position="122"/>
    </location>
</feature>
<dbReference type="Proteomes" id="UP000054279">
    <property type="component" value="Unassembled WGS sequence"/>
</dbReference>
<dbReference type="HOGENOM" id="CLU_2028219_0_0_1"/>
<feature type="compositionally biased region" description="Polar residues" evidence="1">
    <location>
        <begin position="35"/>
        <end position="48"/>
    </location>
</feature>
<accession>A0A0C9UP92</accession>
<feature type="region of interest" description="Disordered" evidence="1">
    <location>
        <begin position="26"/>
        <end position="57"/>
    </location>
</feature>
<keyword evidence="3" id="KW-1185">Reference proteome</keyword>
<reference evidence="2 3" key="1">
    <citation type="submission" date="2014-06" db="EMBL/GenBank/DDBJ databases">
        <title>Evolutionary Origins and Diversification of the Mycorrhizal Mutualists.</title>
        <authorList>
            <consortium name="DOE Joint Genome Institute"/>
            <consortium name="Mycorrhizal Genomics Consortium"/>
            <person name="Kohler A."/>
            <person name="Kuo A."/>
            <person name="Nagy L.G."/>
            <person name="Floudas D."/>
            <person name="Copeland A."/>
            <person name="Barry K.W."/>
            <person name="Cichocki N."/>
            <person name="Veneault-Fourrey C."/>
            <person name="LaButti K."/>
            <person name="Lindquist E.A."/>
            <person name="Lipzen A."/>
            <person name="Lundell T."/>
            <person name="Morin E."/>
            <person name="Murat C."/>
            <person name="Riley R."/>
            <person name="Ohm R."/>
            <person name="Sun H."/>
            <person name="Tunlid A."/>
            <person name="Henrissat B."/>
            <person name="Grigoriev I.V."/>
            <person name="Hibbett D.S."/>
            <person name="Martin F."/>
        </authorList>
    </citation>
    <scope>NUCLEOTIDE SEQUENCE [LARGE SCALE GENOMIC DNA]</scope>
    <source>
        <strain evidence="2 3">SS14</strain>
    </source>
</reference>
<evidence type="ECO:0000256" key="1">
    <source>
        <dbReference type="SAM" id="MobiDB-lite"/>
    </source>
</evidence>
<dbReference type="EMBL" id="KN837341">
    <property type="protein sequence ID" value="KIJ27266.1"/>
    <property type="molecule type" value="Genomic_DNA"/>
</dbReference>
<feature type="region of interest" description="Disordered" evidence="1">
    <location>
        <begin position="94"/>
        <end position="122"/>
    </location>
</feature>
<name>A0A0C9UP92_SPHS4</name>
<evidence type="ECO:0000313" key="3">
    <source>
        <dbReference type="Proteomes" id="UP000054279"/>
    </source>
</evidence>
<proteinExistence type="predicted"/>
<dbReference type="AlphaFoldDB" id="A0A0C9UP92"/>